<dbReference type="Proteomes" id="UP000885750">
    <property type="component" value="Unassembled WGS sequence"/>
</dbReference>
<reference evidence="2" key="1">
    <citation type="journal article" date="2020" name="mSystems">
        <title>Genome- and Community-Level Interaction Insights into Carbon Utilization and Element Cycling Functions of Hydrothermarchaeota in Hydrothermal Sediment.</title>
        <authorList>
            <person name="Zhou Z."/>
            <person name="Liu Y."/>
            <person name="Xu W."/>
            <person name="Pan J."/>
            <person name="Luo Z.H."/>
            <person name="Li M."/>
        </authorList>
    </citation>
    <scope>NUCLEOTIDE SEQUENCE [LARGE SCALE GENOMIC DNA]</scope>
    <source>
        <strain evidence="2">HyVt-493</strain>
    </source>
</reference>
<feature type="signal peptide" evidence="1">
    <location>
        <begin position="1"/>
        <end position="21"/>
    </location>
</feature>
<feature type="chain" id="PRO_5031544181" evidence="1">
    <location>
        <begin position="22"/>
        <end position="178"/>
    </location>
</feature>
<evidence type="ECO:0000313" key="2">
    <source>
        <dbReference type="EMBL" id="HFC92698.1"/>
    </source>
</evidence>
<accession>A0A7V2T3G3</accession>
<proteinExistence type="predicted"/>
<keyword evidence="1" id="KW-0732">Signal</keyword>
<dbReference type="EMBL" id="DRMS01000291">
    <property type="protein sequence ID" value="HFC92698.1"/>
    <property type="molecule type" value="Genomic_DNA"/>
</dbReference>
<organism evidence="2">
    <name type="scientific">Leucothrix mucor</name>
    <dbReference type="NCBI Taxonomy" id="45248"/>
    <lineage>
        <taxon>Bacteria</taxon>
        <taxon>Pseudomonadati</taxon>
        <taxon>Pseudomonadota</taxon>
        <taxon>Gammaproteobacteria</taxon>
        <taxon>Thiotrichales</taxon>
        <taxon>Thiotrichaceae</taxon>
        <taxon>Leucothrix</taxon>
    </lineage>
</organism>
<protein>
    <submittedName>
        <fullName evidence="2">Uncharacterized protein</fullName>
    </submittedName>
</protein>
<dbReference type="AlphaFoldDB" id="A0A7V2T3G3"/>
<gene>
    <name evidence="2" type="ORF">ENJ51_07785</name>
</gene>
<name>A0A7V2T3G3_LEUMU</name>
<sequence length="178" mass="18852">MKKLSLVIAVATLLSSSISFAATTTDSTAATSTTTPATQIFTKDFDLKVEKEPVVETKMLGKEHQKLDIEAMMKGNSEGKAHDIGSMELSTTATSCSATITTDNGFKLQGQNNPDATLAAYKIEYTAGDKVATFDENNGTQDVGCSTADLKMAVTDMIKDAPADAYGDVIHVEVRAES</sequence>
<evidence type="ECO:0000256" key="1">
    <source>
        <dbReference type="SAM" id="SignalP"/>
    </source>
</evidence>
<comment type="caution">
    <text evidence="2">The sequence shown here is derived from an EMBL/GenBank/DDBJ whole genome shotgun (WGS) entry which is preliminary data.</text>
</comment>